<gene>
    <name evidence="7" type="ORF">chiPu_0006932</name>
</gene>
<dbReference type="EC" id="4.3.2.8" evidence="5"/>
<evidence type="ECO:0000256" key="5">
    <source>
        <dbReference type="RuleBase" id="RU367036"/>
    </source>
</evidence>
<dbReference type="OMA" id="NEKLECW"/>
<feature type="active site" description="Proton acceptor" evidence="4">
    <location>
        <position position="136"/>
    </location>
</feature>
<keyword evidence="8" id="KW-1185">Reference proteome</keyword>
<dbReference type="Proteomes" id="UP000287033">
    <property type="component" value="Unassembled WGS sequence"/>
</dbReference>
<feature type="domain" description="Gamma-glutamylcyclotransferase AIG2-like" evidence="6">
    <location>
        <begin position="58"/>
        <end position="176"/>
    </location>
</feature>
<comment type="caution">
    <text evidence="7">The sequence shown here is derived from an EMBL/GenBank/DDBJ whole genome shotgun (WGS) entry which is preliminary data.</text>
</comment>
<dbReference type="FunFam" id="3.10.490.10:FF:000008">
    <property type="entry name" value="Gamma-glutamylaminecyclotransferase A"/>
    <property type="match status" value="1"/>
</dbReference>
<dbReference type="GO" id="GO:0005829">
    <property type="term" value="C:cytosol"/>
    <property type="evidence" value="ECO:0007669"/>
    <property type="project" value="TreeGrafter"/>
</dbReference>
<dbReference type="AlphaFoldDB" id="A0A401SDK5"/>
<dbReference type="InterPro" id="IPR036568">
    <property type="entry name" value="GGCT-like_sf"/>
</dbReference>
<keyword evidence="3 5" id="KW-0456">Lyase</keyword>
<comment type="catalytic activity">
    <reaction evidence="1 5">
        <text>epsilon-(gamma-L-glutamyl)-L-lysine = 5-oxo-L-proline + L-lysine</text>
        <dbReference type="Rhea" id="RHEA:16961"/>
        <dbReference type="ChEBI" id="CHEBI:32551"/>
        <dbReference type="ChEBI" id="CHEBI:58402"/>
        <dbReference type="ChEBI" id="CHEBI:133752"/>
        <dbReference type="EC" id="4.3.2.8"/>
    </reaction>
</comment>
<reference evidence="7 8" key="1">
    <citation type="journal article" date="2018" name="Nat. Ecol. Evol.">
        <title>Shark genomes provide insights into elasmobranch evolution and the origin of vertebrates.</title>
        <authorList>
            <person name="Hara Y"/>
            <person name="Yamaguchi K"/>
            <person name="Onimaru K"/>
            <person name="Kadota M"/>
            <person name="Koyanagi M"/>
            <person name="Keeley SD"/>
            <person name="Tatsumi K"/>
            <person name="Tanaka K"/>
            <person name="Motone F"/>
            <person name="Kageyama Y"/>
            <person name="Nozu R"/>
            <person name="Adachi N"/>
            <person name="Nishimura O"/>
            <person name="Nakagawa R"/>
            <person name="Tanegashima C"/>
            <person name="Kiyatake I"/>
            <person name="Matsumoto R"/>
            <person name="Murakumo K"/>
            <person name="Nishida K"/>
            <person name="Terakita A"/>
            <person name="Kuratani S"/>
            <person name="Sato K"/>
            <person name="Hyodo S Kuraku.S."/>
        </authorList>
    </citation>
    <scope>NUCLEOTIDE SEQUENCE [LARGE SCALE GENOMIC DNA]</scope>
</reference>
<evidence type="ECO:0000259" key="6">
    <source>
        <dbReference type="Pfam" id="PF06094"/>
    </source>
</evidence>
<dbReference type="OrthoDB" id="113620at2759"/>
<name>A0A401SDK5_CHIPU</name>
<evidence type="ECO:0000313" key="7">
    <source>
        <dbReference type="EMBL" id="GCC28502.1"/>
    </source>
</evidence>
<dbReference type="InterPro" id="IPR009288">
    <property type="entry name" value="AIG2-like_dom"/>
</dbReference>
<dbReference type="GO" id="GO:0042219">
    <property type="term" value="P:modified amino acid catabolic process"/>
    <property type="evidence" value="ECO:0007669"/>
    <property type="project" value="UniProtKB-UniRule"/>
</dbReference>
<comment type="function">
    <text evidence="5">Catalyzes the formation of 5-oxo-L-proline from L-gamma-glutamyl-L-epsilon-lysine.</text>
</comment>
<dbReference type="EMBL" id="BEZZ01000209">
    <property type="protein sequence ID" value="GCC28502.1"/>
    <property type="molecule type" value="Genomic_DNA"/>
</dbReference>
<proteinExistence type="inferred from homology"/>
<dbReference type="PANTHER" id="PTHR12510">
    <property type="entry name" value="TROPONIN C-AKIN-1 PROTEIN"/>
    <property type="match status" value="1"/>
</dbReference>
<dbReference type="SUPFAM" id="SSF110857">
    <property type="entry name" value="Gamma-glutamyl cyclotransferase-like"/>
    <property type="match status" value="1"/>
</dbReference>
<evidence type="ECO:0000256" key="4">
    <source>
        <dbReference type="PIRSR" id="PIRSR639126-1"/>
    </source>
</evidence>
<evidence type="ECO:0000256" key="1">
    <source>
        <dbReference type="ARBA" id="ARBA00001684"/>
    </source>
</evidence>
<dbReference type="GO" id="GO:0061929">
    <property type="term" value="F:gamma-glutamylaminecyclotransferase activity"/>
    <property type="evidence" value="ECO:0007669"/>
    <property type="project" value="UniProtKB-UniRule"/>
</dbReference>
<accession>A0A401SDK5</accession>
<dbReference type="CDD" id="cd06661">
    <property type="entry name" value="GGCT_like"/>
    <property type="match status" value="1"/>
</dbReference>
<evidence type="ECO:0000256" key="2">
    <source>
        <dbReference type="ARBA" id="ARBA00008861"/>
    </source>
</evidence>
<protein>
    <recommendedName>
        <fullName evidence="5">Gamma-glutamylaminecyclotransferase</fullName>
        <ecNumber evidence="5">4.3.2.8</ecNumber>
    </recommendedName>
</protein>
<evidence type="ECO:0000256" key="3">
    <source>
        <dbReference type="ARBA" id="ARBA00023239"/>
    </source>
</evidence>
<comment type="similarity">
    <text evidence="2 5">Belongs to the gamma-glutamylcyclotransferase family.</text>
</comment>
<dbReference type="PANTHER" id="PTHR12510:SF4">
    <property type="entry name" value="GAMMA-GLUTAMYLAMINECYCLOTRANSFERASE"/>
    <property type="match status" value="1"/>
</dbReference>
<dbReference type="Gene3D" id="3.10.490.10">
    <property type="entry name" value="Gamma-glutamyl cyclotransferase-like"/>
    <property type="match status" value="1"/>
</dbReference>
<dbReference type="InterPro" id="IPR039126">
    <property type="entry name" value="GGACT"/>
</dbReference>
<dbReference type="Pfam" id="PF06094">
    <property type="entry name" value="GGACT"/>
    <property type="match status" value="1"/>
</dbReference>
<organism evidence="7 8">
    <name type="scientific">Chiloscyllium punctatum</name>
    <name type="common">Brownbanded bambooshark</name>
    <name type="synonym">Hemiscyllium punctatum</name>
    <dbReference type="NCBI Taxonomy" id="137246"/>
    <lineage>
        <taxon>Eukaryota</taxon>
        <taxon>Metazoa</taxon>
        <taxon>Chordata</taxon>
        <taxon>Craniata</taxon>
        <taxon>Vertebrata</taxon>
        <taxon>Chondrichthyes</taxon>
        <taxon>Elasmobranchii</taxon>
        <taxon>Galeomorphii</taxon>
        <taxon>Galeoidea</taxon>
        <taxon>Orectolobiformes</taxon>
        <taxon>Hemiscylliidae</taxon>
        <taxon>Chiloscyllium</taxon>
    </lineage>
</organism>
<evidence type="ECO:0000313" key="8">
    <source>
        <dbReference type="Proteomes" id="UP000287033"/>
    </source>
</evidence>
<dbReference type="STRING" id="137246.A0A401SDK5"/>
<dbReference type="InterPro" id="IPR013024">
    <property type="entry name" value="GGCT-like"/>
</dbReference>
<sequence>MSVACFLMQLIETSSLQQFESVAMLISDDSVIPGRLGFYPAVQEACLQHPQIGKMNTVFVYGTLKKGQPNYRYMIDTSKGTGLFYGKGHTEQKYPLVIAGKYNIPFLLNVPTKGHQIFGEIYLIDDQLLQFLDEFESCPDLYQRNSVKIHVLEWDNKDGKMDVKPGEDGTLMCFLYSTTNYEDDWLNLPYYENYDPFDNYEQPKYIVREAR</sequence>